<evidence type="ECO:0000256" key="6">
    <source>
        <dbReference type="SAM" id="MobiDB-lite"/>
    </source>
</evidence>
<keyword evidence="4" id="KW-0926">Vacuole</keyword>
<dbReference type="InterPro" id="IPR018119">
    <property type="entry name" value="Strictosidine_synth_cons-reg"/>
</dbReference>
<dbReference type="AlphaFoldDB" id="A0ABC8XDE5"/>
<keyword evidence="5" id="KW-0325">Glycoprotein</keyword>
<comment type="subcellular location">
    <subcellularLocation>
        <location evidence="1">Vacuole</location>
    </subcellularLocation>
</comment>
<feature type="compositionally biased region" description="Basic and acidic residues" evidence="6">
    <location>
        <begin position="216"/>
        <end position="229"/>
    </location>
</feature>
<keyword evidence="10" id="KW-1185">Reference proteome</keyword>
<comment type="similarity">
    <text evidence="2">Belongs to the strictosidine synthase family.</text>
</comment>
<feature type="region of interest" description="Disordered" evidence="6">
    <location>
        <begin position="213"/>
        <end position="232"/>
    </location>
</feature>
<protein>
    <recommendedName>
        <fullName evidence="8">Strictosidine synthase conserved region domain-containing protein</fullName>
    </recommendedName>
</protein>
<feature type="domain" description="Strictosidine synthase conserved region" evidence="8">
    <location>
        <begin position="225"/>
        <end position="282"/>
    </location>
</feature>
<sequence length="408" mass="44469">MAAGLGLFFKAVALVLAPVVLAVALYSPQGFSPAPMPPEYSYGPDVTAPRHEARALERSERVGEGRLPGPEDLAYDAAGGWLYTGCADGWVRRVSVPGGDVEDWARTGGRPLGVVLAADGGLVVADADIVSSFTAPLFDSTIHNKFLVACHCRIWLDGRSDAVDIAGVAEGEPGEGGGAAYGRGGGGQVRADRRRGRRRRQHHLLHGRLVQVQPRQPHDRHPRGLEARPHGRLLSFDPATGRTAVLARDLYFANGVAMSPDQSSLIYCETVVRRCSRYHITGDKKGTVEKFIDNLPGVPDNIRYDGEGRYWIALSAGRTLQWDLLMKYPFVRKLVYLVEKFVAVPHGLKNSGTMSVTLDGYPVSMYTDPGLALTTGWLKVGRHLYYGSLTKTYLSRIDLTKFSADLNE</sequence>
<evidence type="ECO:0000256" key="3">
    <source>
        <dbReference type="ARBA" id="ARBA00022553"/>
    </source>
</evidence>
<dbReference type="Pfam" id="PF20067">
    <property type="entry name" value="SSL_N"/>
    <property type="match status" value="1"/>
</dbReference>
<evidence type="ECO:0000256" key="5">
    <source>
        <dbReference type="ARBA" id="ARBA00023180"/>
    </source>
</evidence>
<evidence type="ECO:0000256" key="1">
    <source>
        <dbReference type="ARBA" id="ARBA00004116"/>
    </source>
</evidence>
<dbReference type="Gene3D" id="2.120.10.30">
    <property type="entry name" value="TolB, C-terminal domain"/>
    <property type="match status" value="2"/>
</dbReference>
<gene>
    <name evidence="9" type="ORF">URODEC1_LOCUS22411</name>
</gene>
<dbReference type="GO" id="GO:0005773">
    <property type="term" value="C:vacuole"/>
    <property type="evidence" value="ECO:0007669"/>
    <property type="project" value="UniProtKB-SubCell"/>
</dbReference>
<dbReference type="PANTHER" id="PTHR10426:SF88">
    <property type="entry name" value="ADIPOCYTE PLASMA MEMBRANE-ASSOCIATED PROTEIN HEMOMUCIN-RELATED"/>
    <property type="match status" value="1"/>
</dbReference>
<feature type="compositionally biased region" description="Gly residues" evidence="6">
    <location>
        <begin position="176"/>
        <end position="188"/>
    </location>
</feature>
<keyword evidence="3" id="KW-0597">Phosphoprotein</keyword>
<dbReference type="InterPro" id="IPR011042">
    <property type="entry name" value="6-blade_b-propeller_TolB-like"/>
</dbReference>
<keyword evidence="7" id="KW-0732">Signal</keyword>
<evidence type="ECO:0000256" key="4">
    <source>
        <dbReference type="ARBA" id="ARBA00022554"/>
    </source>
</evidence>
<proteinExistence type="inferred from homology"/>
<feature type="region of interest" description="Disordered" evidence="6">
    <location>
        <begin position="176"/>
        <end position="197"/>
    </location>
</feature>
<dbReference type="Proteomes" id="UP001497457">
    <property type="component" value="Chromosome 14rd"/>
</dbReference>
<evidence type="ECO:0000259" key="8">
    <source>
        <dbReference type="Pfam" id="PF03088"/>
    </source>
</evidence>
<feature type="signal peptide" evidence="7">
    <location>
        <begin position="1"/>
        <end position="22"/>
    </location>
</feature>
<dbReference type="PANTHER" id="PTHR10426">
    <property type="entry name" value="STRICTOSIDINE SYNTHASE-RELATED"/>
    <property type="match status" value="1"/>
</dbReference>
<dbReference type="Pfam" id="PF03088">
    <property type="entry name" value="Str_synth"/>
    <property type="match status" value="1"/>
</dbReference>
<feature type="chain" id="PRO_5044891207" description="Strictosidine synthase conserved region domain-containing protein" evidence="7">
    <location>
        <begin position="23"/>
        <end position="408"/>
    </location>
</feature>
<evidence type="ECO:0000256" key="2">
    <source>
        <dbReference type="ARBA" id="ARBA00009191"/>
    </source>
</evidence>
<accession>A0ABC8XDE5</accession>
<organism evidence="9 10">
    <name type="scientific">Urochloa decumbens</name>
    <dbReference type="NCBI Taxonomy" id="240449"/>
    <lineage>
        <taxon>Eukaryota</taxon>
        <taxon>Viridiplantae</taxon>
        <taxon>Streptophyta</taxon>
        <taxon>Embryophyta</taxon>
        <taxon>Tracheophyta</taxon>
        <taxon>Spermatophyta</taxon>
        <taxon>Magnoliopsida</taxon>
        <taxon>Liliopsida</taxon>
        <taxon>Poales</taxon>
        <taxon>Poaceae</taxon>
        <taxon>PACMAD clade</taxon>
        <taxon>Panicoideae</taxon>
        <taxon>Panicodae</taxon>
        <taxon>Paniceae</taxon>
        <taxon>Melinidinae</taxon>
        <taxon>Urochloa</taxon>
    </lineage>
</organism>
<reference evidence="9" key="1">
    <citation type="submission" date="2024-10" db="EMBL/GenBank/DDBJ databases">
        <authorList>
            <person name="Ryan C."/>
        </authorList>
    </citation>
    <scope>NUCLEOTIDE SEQUENCE [LARGE SCALE GENOMIC DNA]</scope>
</reference>
<evidence type="ECO:0000313" key="9">
    <source>
        <dbReference type="EMBL" id="CAL4923619.1"/>
    </source>
</evidence>
<dbReference type="SUPFAM" id="SSF63829">
    <property type="entry name" value="Calcium-dependent phosphotriesterase"/>
    <property type="match status" value="1"/>
</dbReference>
<name>A0ABC8XDE5_9POAL</name>
<evidence type="ECO:0000313" key="10">
    <source>
        <dbReference type="Proteomes" id="UP001497457"/>
    </source>
</evidence>
<evidence type="ECO:0000256" key="7">
    <source>
        <dbReference type="SAM" id="SignalP"/>
    </source>
</evidence>
<dbReference type="EMBL" id="OZ075124">
    <property type="protein sequence ID" value="CAL4923619.1"/>
    <property type="molecule type" value="Genomic_DNA"/>
</dbReference>